<evidence type="ECO:0000313" key="1">
    <source>
        <dbReference type="EMBL" id="AEG71083.1"/>
    </source>
</evidence>
<sequence length="37" mass="3983">MLGRLPLFALALALPRIRSPLAVGRPQSSLQLLREGA</sequence>
<dbReference type="PATRIC" id="fig|1031711.3.peg.3684"/>
<dbReference type="Proteomes" id="UP000007953">
    <property type="component" value="Plasmid megaplasmid"/>
</dbReference>
<keyword evidence="1" id="KW-0614">Plasmid</keyword>
<name>F6G8J1_RALS8</name>
<evidence type="ECO:0000313" key="2">
    <source>
        <dbReference type="Proteomes" id="UP000007953"/>
    </source>
</evidence>
<organism evidence="1 2">
    <name type="scientific">Ralstonia solanacearum (strain Po82)</name>
    <dbReference type="NCBI Taxonomy" id="1031711"/>
    <lineage>
        <taxon>Bacteria</taxon>
        <taxon>Pseudomonadati</taxon>
        <taxon>Pseudomonadota</taxon>
        <taxon>Betaproteobacteria</taxon>
        <taxon>Burkholderiales</taxon>
        <taxon>Burkholderiaceae</taxon>
        <taxon>Ralstonia</taxon>
        <taxon>Ralstonia solanacearum species complex</taxon>
    </lineage>
</organism>
<gene>
    <name evidence="1" type="ordered locus">RSPO_m00443</name>
</gene>
<proteinExistence type="predicted"/>
<accession>F6G8J1</accession>
<reference evidence="1 2" key="1">
    <citation type="journal article" date="2011" name="J. Bacteriol.">
        <title>Complete genome sequence of the plant pathogen Ralstonia solanacearum strain Po82.</title>
        <authorList>
            <person name="Xu J."/>
            <person name="Zheng H.J."/>
            <person name="Liu L."/>
            <person name="Pan Z.C."/>
            <person name="Prior P."/>
            <person name="Tang B."/>
            <person name="Xu J.S."/>
            <person name="Zhang H."/>
            <person name="Tian Q."/>
            <person name="Zhang L.Q."/>
            <person name="Feng J."/>
        </authorList>
    </citation>
    <scope>NUCLEOTIDE SEQUENCE [LARGE SCALE GENOMIC DNA]</scope>
    <source>
        <strain evidence="2">Po82</strain>
    </source>
</reference>
<dbReference type="HOGENOM" id="CLU_3347704_0_0_4"/>
<geneLocation type="plasmid" evidence="2"/>
<dbReference type="EMBL" id="CP002820">
    <property type="protein sequence ID" value="AEG71083.1"/>
    <property type="molecule type" value="Genomic_DNA"/>
</dbReference>
<protein>
    <submittedName>
        <fullName evidence="1">Uncharacterized protein</fullName>
    </submittedName>
</protein>
<dbReference type="AlphaFoldDB" id="F6G8J1"/>
<dbReference type="KEGG" id="rsn:RSPO_m00443"/>